<dbReference type="Proteomes" id="UP000298246">
    <property type="component" value="Unassembled WGS sequence"/>
</dbReference>
<feature type="compositionally biased region" description="Basic and acidic residues" evidence="1">
    <location>
        <begin position="74"/>
        <end position="88"/>
    </location>
</feature>
<evidence type="ECO:0000256" key="1">
    <source>
        <dbReference type="SAM" id="MobiDB-lite"/>
    </source>
</evidence>
<evidence type="ECO:0008006" key="5">
    <source>
        <dbReference type="Google" id="ProtNLM"/>
    </source>
</evidence>
<keyword evidence="2" id="KW-0812">Transmembrane</keyword>
<keyword evidence="2" id="KW-1133">Transmembrane helix</keyword>
<dbReference type="RefSeq" id="WP_134753057.1">
    <property type="nucleotide sequence ID" value="NZ_MYFO02000010.1"/>
</dbReference>
<protein>
    <recommendedName>
        <fullName evidence="5">SpoIIIAH-like family protein</fullName>
    </recommendedName>
</protein>
<gene>
    <name evidence="3" type="ORF">B5M42_11930</name>
</gene>
<comment type="caution">
    <text evidence="3">The sequence shown here is derived from an EMBL/GenBank/DDBJ whole genome shotgun (WGS) entry which is preliminary data.</text>
</comment>
<evidence type="ECO:0000313" key="3">
    <source>
        <dbReference type="EMBL" id="TFE87529.1"/>
    </source>
</evidence>
<dbReference type="Gene3D" id="1.10.287.4300">
    <property type="entry name" value="Stage III sporulation protein AH-like"/>
    <property type="match status" value="1"/>
</dbReference>
<reference evidence="3 4" key="1">
    <citation type="submission" date="2017-03" db="EMBL/GenBank/DDBJ databases">
        <title>Isolation of Levoglucosan Utilizing Bacteria.</title>
        <authorList>
            <person name="Arya A.S."/>
        </authorList>
    </citation>
    <scope>NUCLEOTIDE SEQUENCE [LARGE SCALE GENOMIC DNA]</scope>
    <source>
        <strain evidence="3 4">MEC069</strain>
    </source>
</reference>
<dbReference type="EMBL" id="MYFO01000013">
    <property type="protein sequence ID" value="TFE87529.1"/>
    <property type="molecule type" value="Genomic_DNA"/>
</dbReference>
<organism evidence="3 4">
    <name type="scientific">Paenibacillus athensensis</name>
    <dbReference type="NCBI Taxonomy" id="1967502"/>
    <lineage>
        <taxon>Bacteria</taxon>
        <taxon>Bacillati</taxon>
        <taxon>Bacillota</taxon>
        <taxon>Bacilli</taxon>
        <taxon>Bacillales</taxon>
        <taxon>Paenibacillaceae</taxon>
        <taxon>Paenibacillus</taxon>
    </lineage>
</organism>
<feature type="compositionally biased region" description="Low complexity" evidence="1">
    <location>
        <begin position="89"/>
        <end position="101"/>
    </location>
</feature>
<feature type="transmembrane region" description="Helical" evidence="2">
    <location>
        <begin position="7"/>
        <end position="26"/>
    </location>
</feature>
<dbReference type="OrthoDB" id="2604916at2"/>
<keyword evidence="4" id="KW-1185">Reference proteome</keyword>
<feature type="region of interest" description="Disordered" evidence="1">
    <location>
        <begin position="67"/>
        <end position="108"/>
    </location>
</feature>
<name>A0A4Y8Q186_9BACL</name>
<dbReference type="AlphaFoldDB" id="A0A4Y8Q186"/>
<evidence type="ECO:0000313" key="4">
    <source>
        <dbReference type="Proteomes" id="UP000298246"/>
    </source>
</evidence>
<keyword evidence="2" id="KW-0472">Membrane</keyword>
<accession>A0A4Y8Q186</accession>
<sequence>MNAKRQTIWLVSMLSLMVVLSAYYLFTEDVNKLDLASTEAVSNPQEVKIDMSQDAALTAGKDAASADAQAGAKTDVKATDAQAKDRQATDTQAADAPTTAKADSDAHAKADAKADAQVLSKVEAQMTSSSDYFTNAQMQRHEDLRKKTEELMTTITDPKQKPEAVAAANNELEQISGNQEKIERLEEVLSQDFDQAIITQDGNKWKITVQSDKLDKSQGVTIVDMVMKELGAAPENIKIQYVRP</sequence>
<dbReference type="InterPro" id="IPR024232">
    <property type="entry name" value="SpoIIIAH"/>
</dbReference>
<evidence type="ECO:0000256" key="2">
    <source>
        <dbReference type="SAM" id="Phobius"/>
    </source>
</evidence>
<dbReference type="InterPro" id="IPR038503">
    <property type="entry name" value="SpoIIIAH_sf"/>
</dbReference>
<dbReference type="Pfam" id="PF12685">
    <property type="entry name" value="SpoIIIAH"/>
    <property type="match status" value="1"/>
</dbReference>
<proteinExistence type="predicted"/>